<dbReference type="CDD" id="cd17256">
    <property type="entry name" value="RMtype1_S_EcoJA65PI-TRD1-CR1_like"/>
    <property type="match status" value="1"/>
</dbReference>
<sequence>MSAEKLITDHIDIWTSAVQAKSASGRGSGKKRELYGIKKLRELILELAVCGKLVPQDPTDEPASVLLERISDERARLIAEGKIKKSKVFSSVTEQEQVFEVPSSWCWLKLGSIGYDHGQKKPDCSFTYIDVGAINKEMGLIESAEILEAEAAPSRARKLVKEGTVIYSTIRPYLLNIAVVDRTIFPEPIASTAFAIIHPFEGILSSFVYRYLRSPSFVSYVESVQTGVAYPAINDKQFFSGVIPIPPTEEQHRIVAKVDELMALCDQLEQQTEASLDAHQVLVETLLATLTNSQDATELMASWARISEHFDTLFTTEQSIDQLKQTILQLAVMGKLVPQDPTDEPAARLLERIAEEKAQLVKEKKIKKQKALPPIANSEKPFELPEGWVWCRLDDICQGITSGSTPPKSNFQELPGIPYLKVYNIRNQLIDFEYNPQFIDIECHSSKLARSILYPGDVVMNIVGPPLGKIALIPDSYPEWNCNQAITFFRPIEPSLNRYIYTYLTAGTFLESIELIGTAGQDNISVTKSRSIVLPTPPLEEQSRIVHKVNDLLNICDQLKQRLRDSQQTQLQLTDAIVEQVA</sequence>
<feature type="domain" description="Type I restriction modification DNA specificity" evidence="4">
    <location>
        <begin position="158"/>
        <end position="276"/>
    </location>
</feature>
<keyword evidence="3" id="KW-0238">DNA-binding</keyword>
<reference evidence="5 6" key="1">
    <citation type="journal article" date="2012" name="Science">
        <title>Ecological populations of bacteria act as socially cohesive units of antibiotic production and resistance.</title>
        <authorList>
            <person name="Cordero O.X."/>
            <person name="Wildschutte H."/>
            <person name="Kirkup B."/>
            <person name="Proehl S."/>
            <person name="Ngo L."/>
            <person name="Hussain F."/>
            <person name="Le Roux F."/>
            <person name="Mincer T."/>
            <person name="Polz M.F."/>
        </authorList>
    </citation>
    <scope>NUCLEOTIDE SEQUENCE [LARGE SCALE GENOMIC DNA]</scope>
    <source>
        <strain evidence="5 6">FS-238</strain>
    </source>
</reference>
<evidence type="ECO:0000313" key="6">
    <source>
        <dbReference type="Proteomes" id="UP000094808"/>
    </source>
</evidence>
<keyword evidence="2" id="KW-0680">Restriction system</keyword>
<dbReference type="Gene3D" id="3.90.220.20">
    <property type="entry name" value="DNA methylase specificity domains"/>
    <property type="match status" value="2"/>
</dbReference>
<evidence type="ECO:0000256" key="3">
    <source>
        <dbReference type="ARBA" id="ARBA00023125"/>
    </source>
</evidence>
<dbReference type="GO" id="GO:0003677">
    <property type="term" value="F:DNA binding"/>
    <property type="evidence" value="ECO:0007669"/>
    <property type="project" value="UniProtKB-KW"/>
</dbReference>
<name>A0A853R5H9_9VIBR</name>
<evidence type="ECO:0000313" key="5">
    <source>
        <dbReference type="EMBL" id="OEE37042.1"/>
    </source>
</evidence>
<dbReference type="AlphaFoldDB" id="A0A853R5H9"/>
<organism evidence="5 6">
    <name type="scientific">Vibrio ordalii FS-238</name>
    <dbReference type="NCBI Taxonomy" id="617133"/>
    <lineage>
        <taxon>Bacteria</taxon>
        <taxon>Pseudomonadati</taxon>
        <taxon>Pseudomonadota</taxon>
        <taxon>Gammaproteobacteria</taxon>
        <taxon>Vibrionales</taxon>
        <taxon>Vibrionaceae</taxon>
        <taxon>Vibrio</taxon>
    </lineage>
</organism>
<dbReference type="PANTHER" id="PTHR43140:SF1">
    <property type="entry name" value="TYPE I RESTRICTION ENZYME ECOKI SPECIFICITY SUBUNIT"/>
    <property type="match status" value="1"/>
</dbReference>
<proteinExistence type="inferred from homology"/>
<gene>
    <name evidence="5" type="ORF">A1QS_04635</name>
</gene>
<dbReference type="Proteomes" id="UP000094808">
    <property type="component" value="Unassembled WGS sequence"/>
</dbReference>
<comment type="similarity">
    <text evidence="1">Belongs to the type-I restriction system S methylase family.</text>
</comment>
<protein>
    <submittedName>
        <fullName evidence="5">Restriction endonuclease subunit S</fullName>
    </submittedName>
</protein>
<accession>A0A853R5H9</accession>
<dbReference type="Pfam" id="PF01420">
    <property type="entry name" value="Methylase_S"/>
    <property type="match status" value="2"/>
</dbReference>
<keyword evidence="5" id="KW-0540">Nuclease</keyword>
<dbReference type="InterPro" id="IPR000055">
    <property type="entry name" value="Restrct_endonuc_typeI_TRD"/>
</dbReference>
<dbReference type="EMBL" id="AJYS02000160">
    <property type="protein sequence ID" value="OEE37042.1"/>
    <property type="molecule type" value="Genomic_DNA"/>
</dbReference>
<keyword evidence="6" id="KW-1185">Reference proteome</keyword>
<dbReference type="GO" id="GO:0004519">
    <property type="term" value="F:endonuclease activity"/>
    <property type="evidence" value="ECO:0007669"/>
    <property type="project" value="UniProtKB-KW"/>
</dbReference>
<dbReference type="InterPro" id="IPR051212">
    <property type="entry name" value="Type-I_RE_S_subunit"/>
</dbReference>
<keyword evidence="5" id="KW-0378">Hydrolase</keyword>
<evidence type="ECO:0000256" key="2">
    <source>
        <dbReference type="ARBA" id="ARBA00022747"/>
    </source>
</evidence>
<dbReference type="GO" id="GO:0009307">
    <property type="term" value="P:DNA restriction-modification system"/>
    <property type="evidence" value="ECO:0007669"/>
    <property type="project" value="UniProtKB-KW"/>
</dbReference>
<feature type="domain" description="Type I restriction modification DNA specificity" evidence="4">
    <location>
        <begin position="385"/>
        <end position="563"/>
    </location>
</feature>
<evidence type="ECO:0000259" key="4">
    <source>
        <dbReference type="Pfam" id="PF01420"/>
    </source>
</evidence>
<evidence type="ECO:0000256" key="1">
    <source>
        <dbReference type="ARBA" id="ARBA00010923"/>
    </source>
</evidence>
<dbReference type="InterPro" id="IPR044946">
    <property type="entry name" value="Restrct_endonuc_typeI_TRD_sf"/>
</dbReference>
<keyword evidence="5" id="KW-0255">Endonuclease</keyword>
<dbReference type="PANTHER" id="PTHR43140">
    <property type="entry name" value="TYPE-1 RESTRICTION ENZYME ECOKI SPECIFICITY PROTEIN"/>
    <property type="match status" value="1"/>
</dbReference>
<dbReference type="RefSeq" id="WP_017045316.1">
    <property type="nucleotide sequence ID" value="NZ_AJYS02000160.1"/>
</dbReference>
<dbReference type="SUPFAM" id="SSF116734">
    <property type="entry name" value="DNA methylase specificity domain"/>
    <property type="match status" value="2"/>
</dbReference>
<comment type="caution">
    <text evidence="5">The sequence shown here is derived from an EMBL/GenBank/DDBJ whole genome shotgun (WGS) entry which is preliminary data.</text>
</comment>